<dbReference type="EMBL" id="NHTK01005951">
    <property type="protein sequence ID" value="PPQ70508.1"/>
    <property type="molecule type" value="Genomic_DNA"/>
</dbReference>
<feature type="region of interest" description="Disordered" evidence="2">
    <location>
        <begin position="538"/>
        <end position="574"/>
    </location>
</feature>
<feature type="region of interest" description="Disordered" evidence="2">
    <location>
        <begin position="713"/>
        <end position="738"/>
    </location>
</feature>
<feature type="compositionally biased region" description="Gly residues" evidence="2">
    <location>
        <begin position="615"/>
        <end position="628"/>
    </location>
</feature>
<feature type="compositionally biased region" description="Low complexity" evidence="2">
    <location>
        <begin position="136"/>
        <end position="152"/>
    </location>
</feature>
<feature type="region of interest" description="Disordered" evidence="2">
    <location>
        <begin position="87"/>
        <end position="176"/>
    </location>
</feature>
<keyword evidence="1" id="KW-0175">Coiled coil</keyword>
<feature type="region of interest" description="Disordered" evidence="2">
    <location>
        <begin position="591"/>
        <end position="643"/>
    </location>
</feature>
<feature type="compositionally biased region" description="Low complexity" evidence="2">
    <location>
        <begin position="93"/>
        <end position="105"/>
    </location>
</feature>
<evidence type="ECO:0000313" key="4">
    <source>
        <dbReference type="Proteomes" id="UP000284842"/>
    </source>
</evidence>
<accession>A0A409VW90</accession>
<gene>
    <name evidence="3" type="ORF">CVT24_013278</name>
</gene>
<dbReference type="InterPro" id="IPR019152">
    <property type="entry name" value="DUF2046"/>
</dbReference>
<evidence type="ECO:0000256" key="1">
    <source>
        <dbReference type="SAM" id="Coils"/>
    </source>
</evidence>
<dbReference type="OrthoDB" id="78858at2759"/>
<feature type="non-terminal residue" evidence="3">
    <location>
        <position position="738"/>
    </location>
</feature>
<feature type="compositionally biased region" description="Low complexity" evidence="2">
    <location>
        <begin position="634"/>
        <end position="643"/>
    </location>
</feature>
<dbReference type="STRING" id="181874.A0A409VW90"/>
<sequence length="738" mass="76818">MPGRLSVDPEARHAQEELINAYEAEEERIINVLSRKLEKLREDKIDLENALEAESENHVMKLSRQLGAMRMENEELKAKYEALLADKEGEEGGSSSSAGRSSNGIEPRHRRRKRGFLTGSGSERKKKRSVGKSKDTGSSNSTSTSNGKSKTNSKGKEKARSSSRSPPRPEAMSRSSTLTALNTLLSGGLSVAEPSADMMLSAMKRENEHLRNRLVDTEREYIRMSRLNEIYREELIAHRRRLGLAVDNLIGISADPLSQPTHHRSHSSSNHNMYHSNMSSPSTSMYHIPTMNGLRHYDTLEHMGTNGHNLNGHGPSHHLSSAGPHTSSSSSKQASSSRSHSTAAQGVPIPRPTGEDPYALGLSAHAVTRRHRPKNVISSEGSTPLSRSPTSDDDIDSDDDDVDQDFFSPGASGSASGAGSISPYPLFSPINSSHMAQYAYGRQSGRMRSTSGAGLGDYASAHGGYGYSNPNSHSSSYNNQYQAGAQPASYASVDTSATSPPSSGGGLGFGGGGGFAGMLGMRGIGVPSLGAMAANASHHGHAGGLGRGGNTPLQRGLSYPSVPPPSLSSSLGSISPSVPLYTHFRDRDRDREWAEGSREPSLSPVEPLSRRNSFGGPGGRRGSVGAGGRVAETGSLRSAGGSRRASFDYSYSSFGGGGGPSVPSSASGLGLIGVPLSSSAANAGSGSGLGGGGSGVGGNVTVLASGARVAETGSLLRSGSGRSRAGSLTMGGGGGYSA</sequence>
<evidence type="ECO:0000313" key="3">
    <source>
        <dbReference type="EMBL" id="PPQ70508.1"/>
    </source>
</evidence>
<dbReference type="AlphaFoldDB" id="A0A409VW90"/>
<evidence type="ECO:0000256" key="2">
    <source>
        <dbReference type="SAM" id="MobiDB-lite"/>
    </source>
</evidence>
<feature type="region of interest" description="Disordered" evidence="2">
    <location>
        <begin position="300"/>
        <end position="420"/>
    </location>
</feature>
<dbReference type="InParanoid" id="A0A409VW90"/>
<feature type="compositionally biased region" description="Acidic residues" evidence="2">
    <location>
        <begin position="391"/>
        <end position="404"/>
    </location>
</feature>
<reference evidence="3 4" key="1">
    <citation type="journal article" date="2018" name="Evol. Lett.">
        <title>Horizontal gene cluster transfer increased hallucinogenic mushroom diversity.</title>
        <authorList>
            <person name="Reynolds H.T."/>
            <person name="Vijayakumar V."/>
            <person name="Gluck-Thaler E."/>
            <person name="Korotkin H.B."/>
            <person name="Matheny P.B."/>
            <person name="Slot J.C."/>
        </authorList>
    </citation>
    <scope>NUCLEOTIDE SEQUENCE [LARGE SCALE GENOMIC DNA]</scope>
    <source>
        <strain evidence="3 4">2629</strain>
    </source>
</reference>
<comment type="caution">
    <text evidence="3">The sequence shown here is derived from an EMBL/GenBank/DDBJ whole genome shotgun (WGS) entry which is preliminary data.</text>
</comment>
<feature type="compositionally biased region" description="Gly residues" evidence="2">
    <location>
        <begin position="729"/>
        <end position="738"/>
    </location>
</feature>
<feature type="region of interest" description="Disordered" evidence="2">
    <location>
        <begin position="257"/>
        <end position="287"/>
    </location>
</feature>
<dbReference type="Pfam" id="PF09755">
    <property type="entry name" value="DUF2046"/>
    <property type="match status" value="1"/>
</dbReference>
<feature type="compositionally biased region" description="Low complexity" evidence="2">
    <location>
        <begin position="267"/>
        <end position="282"/>
    </location>
</feature>
<feature type="coiled-coil region" evidence="1">
    <location>
        <begin position="23"/>
        <end position="86"/>
    </location>
</feature>
<feature type="compositionally biased region" description="Low complexity" evidence="2">
    <location>
        <begin position="410"/>
        <end position="420"/>
    </location>
</feature>
<dbReference type="Proteomes" id="UP000284842">
    <property type="component" value="Unassembled WGS sequence"/>
</dbReference>
<protein>
    <submittedName>
        <fullName evidence="3">Uncharacterized protein</fullName>
    </submittedName>
</protein>
<feature type="compositionally biased region" description="Low complexity" evidence="2">
    <location>
        <begin position="320"/>
        <end position="341"/>
    </location>
</feature>
<proteinExistence type="predicted"/>
<name>A0A409VW90_9AGAR</name>
<feature type="compositionally biased region" description="Low complexity" evidence="2">
    <location>
        <begin position="713"/>
        <end position="728"/>
    </location>
</feature>
<feature type="compositionally biased region" description="Polar residues" evidence="2">
    <location>
        <begin position="376"/>
        <end position="389"/>
    </location>
</feature>
<feature type="compositionally biased region" description="Low complexity" evidence="2">
    <location>
        <begin position="162"/>
        <end position="176"/>
    </location>
</feature>
<feature type="coiled-coil region" evidence="1">
    <location>
        <begin position="200"/>
        <end position="227"/>
    </location>
</feature>
<keyword evidence="4" id="KW-1185">Reference proteome</keyword>
<organism evidence="3 4">
    <name type="scientific">Panaeolus cyanescens</name>
    <dbReference type="NCBI Taxonomy" id="181874"/>
    <lineage>
        <taxon>Eukaryota</taxon>
        <taxon>Fungi</taxon>
        <taxon>Dikarya</taxon>
        <taxon>Basidiomycota</taxon>
        <taxon>Agaricomycotina</taxon>
        <taxon>Agaricomycetes</taxon>
        <taxon>Agaricomycetidae</taxon>
        <taxon>Agaricales</taxon>
        <taxon>Agaricineae</taxon>
        <taxon>Galeropsidaceae</taxon>
        <taxon>Panaeolus</taxon>
    </lineage>
</organism>